<name>W6EKC8_9CAUD</name>
<protein>
    <submittedName>
        <fullName evidence="1">Major capsid protein</fullName>
    </submittedName>
</protein>
<organism evidence="1 2">
    <name type="scientific">Staphylococcus phage GRCS</name>
    <dbReference type="NCBI Taxonomy" id="1453367"/>
    <lineage>
        <taxon>Viruses</taxon>
        <taxon>Duplodnaviria</taxon>
        <taxon>Heunggongvirae</taxon>
        <taxon>Uroviricota</taxon>
        <taxon>Caudoviricetes</taxon>
        <taxon>Rountreeviridae</taxon>
        <taxon>Rakietenvirinae</taxon>
        <taxon>Rosenblumvirus</taxon>
        <taxon>Rosenblumvirus GRCS</taxon>
    </lineage>
</organism>
<proteinExistence type="predicted"/>
<dbReference type="EMBL" id="KJ210330">
    <property type="protein sequence ID" value="AHJ10594.1"/>
    <property type="molecule type" value="Genomic_DNA"/>
</dbReference>
<dbReference type="KEGG" id="vg:18505619"/>
<evidence type="ECO:0000313" key="2">
    <source>
        <dbReference type="Proteomes" id="UP000019369"/>
    </source>
</evidence>
<gene>
    <name evidence="1" type="ORF">GRCS_0019</name>
</gene>
<dbReference type="GeneID" id="18505619"/>
<dbReference type="RefSeq" id="YP_009004309.1">
    <property type="nucleotide sequence ID" value="NC_023550.1"/>
</dbReference>
<dbReference type="OrthoDB" id="2742at10239"/>
<dbReference type="Proteomes" id="UP000019369">
    <property type="component" value="Segment"/>
</dbReference>
<evidence type="ECO:0000313" key="1">
    <source>
        <dbReference type="EMBL" id="AHJ10594.1"/>
    </source>
</evidence>
<sequence>MAQAITKKNETALLVAKSAKSALQDFNHDYSKSWTFGDKWDNSNTMFETFVNKYLFPKINETLLIDIALGNRFNWLAKEQDFIGQYSEEYVIMDTVPINMDLSKNEELMLKRNYPRMATKLYGSGIVKKQKFTLNNNDTRFNFQTLADATNYALGVYKKKISDINVLEEKEMRAMLVDYSLNQLSESNIRKTTSKEDLASKVFEAILNLQNNSAKYNEVHRASGGAIGQYTTVSKLKDIVILTTDSLKSYLLDTKIANTFQIAGIDFTDHVISFDDLGGVFKVTKEFKLQNQDTIDFLRAYGDYQSQIGDTIPVGSVFTYDVSKLKEFTGNIEEIKPKSDLYAFILDINAIKYKRYTKGMLKKPFHNAEFDEVTHWIHYYSFKAISPFFNKILITDQEVTPKPEEEPTE</sequence>
<keyword evidence="2" id="KW-1185">Reference proteome</keyword>
<accession>W6EKC8</accession>
<dbReference type="Pfam" id="PF25622">
    <property type="entry name" value="Phi29_MCP"/>
    <property type="match status" value="1"/>
</dbReference>
<reference evidence="1 2" key="1">
    <citation type="journal article" date="2014" name="Genome Announc.">
        <title>Complete Genome Sequence of Staphylococcus aureus Phage GRCS.</title>
        <authorList>
            <person name="Swift S.M."/>
            <person name="Nelson D.C."/>
        </authorList>
    </citation>
    <scope>NUCLEOTIDE SEQUENCE [LARGE SCALE GENOMIC DNA]</scope>
</reference>